<evidence type="ECO:0000313" key="2">
    <source>
        <dbReference type="Proteomes" id="UP000829476"/>
    </source>
</evidence>
<sequence length="169" mass="18814">MKKVIFLAAFSLFIACKDNEQRKNVEAAKSEAEKVVYNSFGKEIGAERAFDISAMAAEYDKMKTGDTLPLKFKGKVKEVCIKKGCWMKLDLENGQEAMVKFKDYGFFVPKDIVGSEVIVNGAAYIEEMSVEDQKHYAADGGESESEIAKIETPKKTNLFMADGVLIKTK</sequence>
<dbReference type="Pfam" id="PF16267">
    <property type="entry name" value="DUF4920"/>
    <property type="match status" value="1"/>
</dbReference>
<name>A0ABY3YJN3_9FLAO</name>
<evidence type="ECO:0000313" key="1">
    <source>
        <dbReference type="EMBL" id="UNY97383.1"/>
    </source>
</evidence>
<organism evidence="1 2">
    <name type="scientific">Zhouia spongiae</name>
    <dbReference type="NCBI Taxonomy" id="2202721"/>
    <lineage>
        <taxon>Bacteria</taxon>
        <taxon>Pseudomonadati</taxon>
        <taxon>Bacteroidota</taxon>
        <taxon>Flavobacteriia</taxon>
        <taxon>Flavobacteriales</taxon>
        <taxon>Flavobacteriaceae</taxon>
        <taxon>Zhouia</taxon>
    </lineage>
</organism>
<keyword evidence="2" id="KW-1185">Reference proteome</keyword>
<dbReference type="EMBL" id="CP094326">
    <property type="protein sequence ID" value="UNY97383.1"/>
    <property type="molecule type" value="Genomic_DNA"/>
</dbReference>
<gene>
    <name evidence="1" type="ORF">MQE36_09775</name>
</gene>
<reference evidence="1 2" key="1">
    <citation type="journal article" date="2018" name="Int. J. Syst. Evol. Microbiol.">
        <title>Zhouia spongiae sp. nov., isolated from a marine sponge.</title>
        <authorList>
            <person name="Zhuang L."/>
            <person name="Lin B."/>
            <person name="Qin F."/>
            <person name="Luo L."/>
        </authorList>
    </citation>
    <scope>NUCLEOTIDE SEQUENCE [LARGE SCALE GENOMIC DNA]</scope>
    <source>
        <strain evidence="1 2">HN-Y44</strain>
    </source>
</reference>
<accession>A0ABY3YJN3</accession>
<dbReference type="RefSeq" id="WP_242935796.1">
    <property type="nucleotide sequence ID" value="NZ_CP094326.1"/>
</dbReference>
<protein>
    <submittedName>
        <fullName evidence="1">DUF4920 domain-containing protein</fullName>
    </submittedName>
</protein>
<dbReference type="PROSITE" id="PS51257">
    <property type="entry name" value="PROKAR_LIPOPROTEIN"/>
    <property type="match status" value="1"/>
</dbReference>
<dbReference type="InterPro" id="IPR032577">
    <property type="entry name" value="DUF4920"/>
</dbReference>
<dbReference type="Proteomes" id="UP000829476">
    <property type="component" value="Chromosome"/>
</dbReference>
<proteinExistence type="predicted"/>